<organism evidence="1 2">
    <name type="scientific">Pedobacter antarcticus</name>
    <dbReference type="NCBI Taxonomy" id="34086"/>
    <lineage>
        <taxon>Bacteria</taxon>
        <taxon>Pseudomonadati</taxon>
        <taxon>Bacteroidota</taxon>
        <taxon>Sphingobacteriia</taxon>
        <taxon>Sphingobacteriales</taxon>
        <taxon>Sphingobacteriaceae</taxon>
        <taxon>Pedobacter</taxon>
    </lineage>
</organism>
<name>A0A1I2J4Y2_9SPHI</name>
<accession>A0A1I2J4Y2</accession>
<proteinExistence type="predicted"/>
<dbReference type="AlphaFoldDB" id="A0A1I2J4Y2"/>
<reference evidence="1 2" key="1">
    <citation type="submission" date="2016-10" db="EMBL/GenBank/DDBJ databases">
        <authorList>
            <person name="de Groot N.N."/>
        </authorList>
    </citation>
    <scope>NUCLEOTIDE SEQUENCE [LARGE SCALE GENOMIC DNA]</scope>
    <source>
        <strain evidence="1 2">ATCC 51969</strain>
    </source>
</reference>
<gene>
    <name evidence="1" type="ORF">SAMN03003324_04175</name>
</gene>
<dbReference type="EMBL" id="FONS01000024">
    <property type="protein sequence ID" value="SFF49078.1"/>
    <property type="molecule type" value="Genomic_DNA"/>
</dbReference>
<evidence type="ECO:0000313" key="2">
    <source>
        <dbReference type="Proteomes" id="UP000183129"/>
    </source>
</evidence>
<evidence type="ECO:0000313" key="1">
    <source>
        <dbReference type="EMBL" id="SFF49078.1"/>
    </source>
</evidence>
<protein>
    <submittedName>
        <fullName evidence="1">Uncharacterized protein</fullName>
    </submittedName>
</protein>
<dbReference type="Proteomes" id="UP000183129">
    <property type="component" value="Unassembled WGS sequence"/>
</dbReference>
<sequence>MYNIDLRLSRMRRGKIAIRFDLECERKEGLQEGIGIVVQKGLVKVQLKRL</sequence>